<dbReference type="Proteomes" id="UP000324326">
    <property type="component" value="Unassembled WGS sequence"/>
</dbReference>
<evidence type="ECO:0000313" key="1">
    <source>
        <dbReference type="EMBL" id="KAA6449611.1"/>
    </source>
</evidence>
<evidence type="ECO:0000313" key="2">
    <source>
        <dbReference type="Proteomes" id="UP000324326"/>
    </source>
</evidence>
<organism evidence="1 2">
    <name type="scientific">Bacillus swezeyi</name>
    <dbReference type="NCBI Taxonomy" id="1925020"/>
    <lineage>
        <taxon>Bacteria</taxon>
        <taxon>Bacillati</taxon>
        <taxon>Bacillota</taxon>
        <taxon>Bacilli</taxon>
        <taxon>Bacillales</taxon>
        <taxon>Bacillaceae</taxon>
        <taxon>Bacillus</taxon>
    </lineage>
</organism>
<name>A0A5M8RP04_9BACI</name>
<proteinExistence type="predicted"/>
<reference evidence="1 2" key="1">
    <citation type="submission" date="2018-08" db="EMBL/GenBank/DDBJ databases">
        <title>Bacillus phenotypic plasticity.</title>
        <authorList>
            <person name="Hurtado E."/>
        </authorList>
    </citation>
    <scope>NUCLEOTIDE SEQUENCE [LARGE SCALE GENOMIC DNA]</scope>
    <source>
        <strain evidence="1 2">427</strain>
    </source>
</reference>
<dbReference type="EMBL" id="QSND01000003">
    <property type="protein sequence ID" value="KAA6449611.1"/>
    <property type="molecule type" value="Genomic_DNA"/>
</dbReference>
<gene>
    <name evidence="1" type="ORF">DX927_17275</name>
</gene>
<comment type="caution">
    <text evidence="1">The sequence shown here is derived from an EMBL/GenBank/DDBJ whole genome shotgun (WGS) entry which is preliminary data.</text>
</comment>
<dbReference type="AlphaFoldDB" id="A0A5M8RP04"/>
<accession>A0A5M8RP04</accession>
<sequence>MINKTGSLPEMNGRFFELYLQKDTQNAVGITFILERSQNKTLKLFYLIICSAVACISQVVEFSAVRETELDDCWTYGTEK</sequence>
<protein>
    <submittedName>
        <fullName evidence="1">Uncharacterized protein</fullName>
    </submittedName>
</protein>